<organism evidence="2 3">
    <name type="scientific">Vigna unguiculata</name>
    <name type="common">Cowpea</name>
    <dbReference type="NCBI Taxonomy" id="3917"/>
    <lineage>
        <taxon>Eukaryota</taxon>
        <taxon>Viridiplantae</taxon>
        <taxon>Streptophyta</taxon>
        <taxon>Embryophyta</taxon>
        <taxon>Tracheophyta</taxon>
        <taxon>Spermatophyta</taxon>
        <taxon>Magnoliopsida</taxon>
        <taxon>eudicotyledons</taxon>
        <taxon>Gunneridae</taxon>
        <taxon>Pentapetalae</taxon>
        <taxon>rosids</taxon>
        <taxon>fabids</taxon>
        <taxon>Fabales</taxon>
        <taxon>Fabaceae</taxon>
        <taxon>Papilionoideae</taxon>
        <taxon>50 kb inversion clade</taxon>
        <taxon>NPAAA clade</taxon>
        <taxon>indigoferoid/millettioid clade</taxon>
        <taxon>Phaseoleae</taxon>
        <taxon>Vigna</taxon>
    </lineage>
</organism>
<dbReference type="EMBL" id="CP039352">
    <property type="protein sequence ID" value="QCE04123.1"/>
    <property type="molecule type" value="Genomic_DNA"/>
</dbReference>
<name>A0A4D6MRV6_VIGUN</name>
<evidence type="ECO:0000256" key="1">
    <source>
        <dbReference type="SAM" id="MobiDB-lite"/>
    </source>
</evidence>
<reference evidence="2 3" key="1">
    <citation type="submission" date="2019-04" db="EMBL/GenBank/DDBJ databases">
        <title>An improved genome assembly and genetic linkage map for asparagus bean, Vigna unguiculata ssp. sesquipedialis.</title>
        <authorList>
            <person name="Xia Q."/>
            <person name="Zhang R."/>
            <person name="Dong Y."/>
        </authorList>
    </citation>
    <scope>NUCLEOTIDE SEQUENCE [LARGE SCALE GENOMIC DNA]</scope>
    <source>
        <tissue evidence="2">Leaf</tissue>
    </source>
</reference>
<feature type="compositionally biased region" description="Basic residues" evidence="1">
    <location>
        <begin position="24"/>
        <end position="34"/>
    </location>
</feature>
<feature type="region of interest" description="Disordered" evidence="1">
    <location>
        <begin position="15"/>
        <end position="37"/>
    </location>
</feature>
<gene>
    <name evidence="2" type="ORF">DEO72_LG8g2156</name>
</gene>
<evidence type="ECO:0000313" key="2">
    <source>
        <dbReference type="EMBL" id="QCE04123.1"/>
    </source>
</evidence>
<keyword evidence="3" id="KW-1185">Reference proteome</keyword>
<dbReference type="AlphaFoldDB" id="A0A4D6MRV6"/>
<dbReference type="Proteomes" id="UP000501690">
    <property type="component" value="Linkage Group LG8"/>
</dbReference>
<protein>
    <submittedName>
        <fullName evidence="2">Uncharacterized protein</fullName>
    </submittedName>
</protein>
<proteinExistence type="predicted"/>
<evidence type="ECO:0000313" key="3">
    <source>
        <dbReference type="Proteomes" id="UP000501690"/>
    </source>
</evidence>
<accession>A0A4D6MRV6</accession>
<sequence>MKHCHVIISFHLQNRNPNFSSNPNHHHAGSHHRSATVNHLHPSRWQPCTLRLPPPSFMHETRRRKQTNAATSRSFIPAAASTRASTVLPTTSHLNHHRSRTSVPQPRTYNRCTSSERAIATPPHLRALFESAAIETFCTTASFTHQQLNLAPPPRQPSSSRCHHHH</sequence>